<proteinExistence type="predicted"/>
<dbReference type="CTD" id="255252"/>
<dbReference type="AlphaFoldDB" id="A0A7M7RDT9"/>
<dbReference type="RefSeq" id="XP_782986.4">
    <property type="nucleotide sequence ID" value="XM_777893.5"/>
</dbReference>
<reference evidence="4" key="1">
    <citation type="submission" date="2015-02" db="EMBL/GenBank/DDBJ databases">
        <title>Genome sequencing for Strongylocentrotus purpuratus.</title>
        <authorList>
            <person name="Murali S."/>
            <person name="Liu Y."/>
            <person name="Vee V."/>
            <person name="English A."/>
            <person name="Wang M."/>
            <person name="Skinner E."/>
            <person name="Han Y."/>
            <person name="Muzny D.M."/>
            <person name="Worley K.C."/>
            <person name="Gibbs R.A."/>
        </authorList>
    </citation>
    <scope>NUCLEOTIDE SEQUENCE</scope>
</reference>
<dbReference type="Gene3D" id="3.80.10.10">
    <property type="entry name" value="Ribonuclease Inhibitor"/>
    <property type="match status" value="1"/>
</dbReference>
<dbReference type="GeneID" id="577678"/>
<protein>
    <recommendedName>
        <fullName evidence="5">Leucine-rich repeat-containing protein 57</fullName>
    </recommendedName>
</protein>
<dbReference type="PANTHER" id="PTHR48051">
    <property type="match status" value="1"/>
</dbReference>
<dbReference type="Pfam" id="PF00560">
    <property type="entry name" value="LRR_1"/>
    <property type="match status" value="1"/>
</dbReference>
<dbReference type="InterPro" id="IPR032675">
    <property type="entry name" value="LRR_dom_sf"/>
</dbReference>
<evidence type="ECO:0000313" key="4">
    <source>
        <dbReference type="Proteomes" id="UP000007110"/>
    </source>
</evidence>
<dbReference type="InterPro" id="IPR001611">
    <property type="entry name" value="Leu-rich_rpt"/>
</dbReference>
<organism evidence="3 4">
    <name type="scientific">Strongylocentrotus purpuratus</name>
    <name type="common">Purple sea urchin</name>
    <dbReference type="NCBI Taxonomy" id="7668"/>
    <lineage>
        <taxon>Eukaryota</taxon>
        <taxon>Metazoa</taxon>
        <taxon>Echinodermata</taxon>
        <taxon>Eleutherozoa</taxon>
        <taxon>Echinozoa</taxon>
        <taxon>Echinoidea</taxon>
        <taxon>Euechinoidea</taxon>
        <taxon>Echinacea</taxon>
        <taxon>Camarodonta</taxon>
        <taxon>Echinidea</taxon>
        <taxon>Strongylocentrotidae</taxon>
        <taxon>Strongylocentrotus</taxon>
    </lineage>
</organism>
<evidence type="ECO:0000256" key="2">
    <source>
        <dbReference type="ARBA" id="ARBA00022737"/>
    </source>
</evidence>
<dbReference type="InterPro" id="IPR003591">
    <property type="entry name" value="Leu-rich_rpt_typical-subtyp"/>
</dbReference>
<dbReference type="EnsemblMetazoa" id="XM_777893">
    <property type="protein sequence ID" value="XP_782986"/>
    <property type="gene ID" value="LOC577678"/>
</dbReference>
<dbReference type="SUPFAM" id="SSF52058">
    <property type="entry name" value="L domain-like"/>
    <property type="match status" value="1"/>
</dbReference>
<dbReference type="KEGG" id="spu:577678"/>
<dbReference type="PANTHER" id="PTHR48051:SF1">
    <property type="entry name" value="RAS SUPPRESSOR PROTEIN 1"/>
    <property type="match status" value="1"/>
</dbReference>
<accession>A0A7M7RDT9</accession>
<name>A0A7M7RDT9_STRPU</name>
<dbReference type="InParanoid" id="A0A7M7RDT9"/>
<dbReference type="Proteomes" id="UP000007110">
    <property type="component" value="Unassembled WGS sequence"/>
</dbReference>
<evidence type="ECO:0008006" key="5">
    <source>
        <dbReference type="Google" id="ProtNLM"/>
    </source>
</evidence>
<dbReference type="SMART" id="SM00369">
    <property type="entry name" value="LRR_TYP"/>
    <property type="match status" value="4"/>
</dbReference>
<sequence length="237" mass="26618">MGNSIKPHIQNAEKTGVCQLCNMGLTEFPGDLLRLVSNLRTLDLSDNKLPSLPPAIGTFQHLRSFTANSNRLAHFPEEFFTLKKLDTLYLCGNRLTCIPSSITTLSSLKALHLSGNQIKNFPTDIGALRHLDVLDLSKNLITELPDGCQTIQTIEINLNQNQISTISECVSQCPRLKVLRLEENCLHINALPTKLLTDSHVSLLALDGNLFEMKKFQEIDGYEKYMERYTAAKKKMF</sequence>
<keyword evidence="4" id="KW-1185">Reference proteome</keyword>
<keyword evidence="1" id="KW-0433">Leucine-rich repeat</keyword>
<evidence type="ECO:0000313" key="3">
    <source>
        <dbReference type="EnsemblMetazoa" id="XP_782986"/>
    </source>
</evidence>
<dbReference type="InterPro" id="IPR050216">
    <property type="entry name" value="LRR_domain-containing"/>
</dbReference>
<dbReference type="OMA" id="AYMERYT"/>
<evidence type="ECO:0000256" key="1">
    <source>
        <dbReference type="ARBA" id="ARBA00022614"/>
    </source>
</evidence>
<dbReference type="PROSITE" id="PS51450">
    <property type="entry name" value="LRR"/>
    <property type="match status" value="4"/>
</dbReference>
<dbReference type="FunCoup" id="A0A7M7RDT9">
    <property type="interactions" value="1008"/>
</dbReference>
<dbReference type="Pfam" id="PF13855">
    <property type="entry name" value="LRR_8"/>
    <property type="match status" value="2"/>
</dbReference>
<dbReference type="FunFam" id="3.80.10.10:FF:000230">
    <property type="entry name" value="Leucine-rich repeat-containing protein 57"/>
    <property type="match status" value="1"/>
</dbReference>
<keyword evidence="2" id="KW-0677">Repeat</keyword>
<dbReference type="OrthoDB" id="1728874at2759"/>
<reference evidence="3" key="2">
    <citation type="submission" date="2021-01" db="UniProtKB">
        <authorList>
            <consortium name="EnsemblMetazoa"/>
        </authorList>
    </citation>
    <scope>IDENTIFICATION</scope>
</reference>
<dbReference type="PRINTS" id="PR00019">
    <property type="entry name" value="LEURICHRPT"/>
</dbReference>